<sequence>MVGIVYVKQASNFAQIRGRSVANNSMRHQGADHYQHLRSVRAANSAGAKRRARRVLIDGRRALRKALTFGADHIVRSLIAYSPGRHTGEQPCVGDRNPQDWEGVWTG</sequence>
<evidence type="ECO:0000313" key="2">
    <source>
        <dbReference type="EMBL" id="ANW02932.1"/>
    </source>
</evidence>
<keyword evidence="3" id="KW-1185">Reference proteome</keyword>
<dbReference type="EMBL" id="CP016428">
    <property type="protein sequence ID" value="ANW02932.1"/>
    <property type="molecule type" value="Genomic_DNA"/>
</dbReference>
<gene>
    <name evidence="2" type="ORF">LMTR13_25000</name>
</gene>
<dbReference type="RefSeq" id="WP_065730128.1">
    <property type="nucleotide sequence ID" value="NZ_CP016428.1"/>
</dbReference>
<protein>
    <submittedName>
        <fullName evidence="2">Uncharacterized protein</fullName>
    </submittedName>
</protein>
<accession>A0A1B1UJH3</accession>
<feature type="region of interest" description="Disordered" evidence="1">
    <location>
        <begin position="86"/>
        <end position="107"/>
    </location>
</feature>
<evidence type="ECO:0000256" key="1">
    <source>
        <dbReference type="SAM" id="MobiDB-lite"/>
    </source>
</evidence>
<dbReference type="KEGG" id="bic:LMTR13_25000"/>
<reference evidence="2 3" key="1">
    <citation type="submission" date="2016-07" db="EMBL/GenBank/DDBJ databases">
        <title>Complete genome sequence of Bradyrhizobium icense LMTR 13T, a potential inoculant strain isolated from lima bean (Phaseolus lunatus) in Peru.</title>
        <authorList>
            <person name="Ormeno-Orrillo E."/>
            <person name="Duran D."/>
            <person name="Rogel M.A."/>
            <person name="Rey L."/>
            <person name="Imperial J."/>
            <person name="Ruiz-Argueso T."/>
            <person name="Martinez-Romero E."/>
        </authorList>
    </citation>
    <scope>NUCLEOTIDE SEQUENCE [LARGE SCALE GENOMIC DNA]</scope>
    <source>
        <strain evidence="2 3">LMTR 13</strain>
    </source>
</reference>
<dbReference type="AlphaFoldDB" id="A0A1B1UJH3"/>
<evidence type="ECO:0000313" key="3">
    <source>
        <dbReference type="Proteomes" id="UP000092839"/>
    </source>
</evidence>
<dbReference type="Proteomes" id="UP000092839">
    <property type="component" value="Chromosome"/>
</dbReference>
<dbReference type="OrthoDB" id="9933480at2"/>
<name>A0A1B1UJH3_9BRAD</name>
<proteinExistence type="predicted"/>
<organism evidence="2 3">
    <name type="scientific">Bradyrhizobium icense</name>
    <dbReference type="NCBI Taxonomy" id="1274631"/>
    <lineage>
        <taxon>Bacteria</taxon>
        <taxon>Pseudomonadati</taxon>
        <taxon>Pseudomonadota</taxon>
        <taxon>Alphaproteobacteria</taxon>
        <taxon>Hyphomicrobiales</taxon>
        <taxon>Nitrobacteraceae</taxon>
        <taxon>Bradyrhizobium</taxon>
    </lineage>
</organism>